<dbReference type="AlphaFoldDB" id="A0AAV7LZL9"/>
<organism evidence="2 3">
    <name type="scientific">Pleurodeles waltl</name>
    <name type="common">Iberian ribbed newt</name>
    <dbReference type="NCBI Taxonomy" id="8319"/>
    <lineage>
        <taxon>Eukaryota</taxon>
        <taxon>Metazoa</taxon>
        <taxon>Chordata</taxon>
        <taxon>Craniata</taxon>
        <taxon>Vertebrata</taxon>
        <taxon>Euteleostomi</taxon>
        <taxon>Amphibia</taxon>
        <taxon>Batrachia</taxon>
        <taxon>Caudata</taxon>
        <taxon>Salamandroidea</taxon>
        <taxon>Salamandridae</taxon>
        <taxon>Pleurodelinae</taxon>
        <taxon>Pleurodeles</taxon>
    </lineage>
</organism>
<feature type="region of interest" description="Disordered" evidence="1">
    <location>
        <begin position="70"/>
        <end position="122"/>
    </location>
</feature>
<keyword evidence="3" id="KW-1185">Reference proteome</keyword>
<gene>
    <name evidence="2" type="ORF">NDU88_000948</name>
</gene>
<evidence type="ECO:0000313" key="3">
    <source>
        <dbReference type="Proteomes" id="UP001066276"/>
    </source>
</evidence>
<evidence type="ECO:0000313" key="2">
    <source>
        <dbReference type="EMBL" id="KAJ1095792.1"/>
    </source>
</evidence>
<proteinExistence type="predicted"/>
<dbReference type="EMBL" id="JANPWB010000014">
    <property type="protein sequence ID" value="KAJ1095792.1"/>
    <property type="molecule type" value="Genomic_DNA"/>
</dbReference>
<evidence type="ECO:0000256" key="1">
    <source>
        <dbReference type="SAM" id="MobiDB-lite"/>
    </source>
</evidence>
<comment type="caution">
    <text evidence="2">The sequence shown here is derived from an EMBL/GenBank/DDBJ whole genome shotgun (WGS) entry which is preliminary data.</text>
</comment>
<name>A0AAV7LZL9_PLEWA</name>
<feature type="compositionally biased region" description="Low complexity" evidence="1">
    <location>
        <begin position="84"/>
        <end position="97"/>
    </location>
</feature>
<reference evidence="2" key="1">
    <citation type="journal article" date="2022" name="bioRxiv">
        <title>Sequencing and chromosome-scale assembly of the giantPleurodeles waltlgenome.</title>
        <authorList>
            <person name="Brown T."/>
            <person name="Elewa A."/>
            <person name="Iarovenko S."/>
            <person name="Subramanian E."/>
            <person name="Araus A.J."/>
            <person name="Petzold A."/>
            <person name="Susuki M."/>
            <person name="Suzuki K.-i.T."/>
            <person name="Hayashi T."/>
            <person name="Toyoda A."/>
            <person name="Oliveira C."/>
            <person name="Osipova E."/>
            <person name="Leigh N.D."/>
            <person name="Simon A."/>
            <person name="Yun M.H."/>
        </authorList>
    </citation>
    <scope>NUCLEOTIDE SEQUENCE</scope>
    <source>
        <strain evidence="2">20211129_DDA</strain>
        <tissue evidence="2">Liver</tissue>
    </source>
</reference>
<protein>
    <submittedName>
        <fullName evidence="2">Uncharacterized protein</fullName>
    </submittedName>
</protein>
<dbReference type="Proteomes" id="UP001066276">
    <property type="component" value="Chromosome 10"/>
</dbReference>
<sequence>MPSESAPEGPAGKLRSNTPAWAVYARSLSAVQLTGGWRGWAPAADPRRAVGCTEPSIARGGLRPLLSLKAAASRGKAGSGGSRKSGPRAAAARSSGLNAGPSEPVRHWGTWWDRSPAGTLFN</sequence>
<accession>A0AAV7LZL9</accession>